<organism evidence="3 4">
    <name type="scientific">Lacipirellula parvula</name>
    <dbReference type="NCBI Taxonomy" id="2650471"/>
    <lineage>
        <taxon>Bacteria</taxon>
        <taxon>Pseudomonadati</taxon>
        <taxon>Planctomycetota</taxon>
        <taxon>Planctomycetia</taxon>
        <taxon>Pirellulales</taxon>
        <taxon>Lacipirellulaceae</taxon>
        <taxon>Lacipirellula</taxon>
    </lineage>
</organism>
<dbReference type="InterPro" id="IPR012334">
    <property type="entry name" value="Pectin_lyas_fold"/>
</dbReference>
<dbReference type="InterPro" id="IPR024535">
    <property type="entry name" value="RHGA/B-epi-like_pectate_lyase"/>
</dbReference>
<dbReference type="SUPFAM" id="SSF51126">
    <property type="entry name" value="Pectin lyase-like"/>
    <property type="match status" value="1"/>
</dbReference>
<reference evidence="4" key="1">
    <citation type="submission" date="2019-10" db="EMBL/GenBank/DDBJ databases">
        <title>Lacipirellula parvula gen. nov., sp. nov., representing a lineage of planctomycetes widespread in freshwater anoxic habitats, and description of the family Lacipirellulaceae.</title>
        <authorList>
            <person name="Dedysh S.N."/>
            <person name="Kulichevskaya I.S."/>
            <person name="Beletsky A.V."/>
            <person name="Rakitin A.L."/>
            <person name="Mardanov A.V."/>
            <person name="Ivanova A.A."/>
            <person name="Saltykova V.X."/>
            <person name="Rijpstra W.I.C."/>
            <person name="Sinninghe Damste J.S."/>
            <person name="Ravin N.V."/>
        </authorList>
    </citation>
    <scope>NUCLEOTIDE SEQUENCE [LARGE SCALE GENOMIC DNA]</scope>
    <source>
        <strain evidence="4">PX69</strain>
    </source>
</reference>
<dbReference type="PROSITE" id="PS51257">
    <property type="entry name" value="PROKAR_LIPOPROTEIN"/>
    <property type="match status" value="1"/>
</dbReference>
<evidence type="ECO:0000259" key="2">
    <source>
        <dbReference type="Pfam" id="PF12708"/>
    </source>
</evidence>
<sequence>MRTAITRLLLPALLAWQACGSLASAQIAEDVLDFSTIGTANDPLADNTAALITALEERSANTDTRMVIYFPAGDWYFDDELPVGTHGDLTIFDNVTFIGARTGQSAQHQEEGNANAERSRTRFVIDMDGEDDIWWNQIRTYRYGPLAFSDITFQVVDVGSVFSFGDTTDLDAGEQTARALSFERCYFTHLRHFVKTDVGGGHAWMYDADAGAGVNYVLNTTNQSFSLRLHKCYDVTVRDCAFRGARYGIINSHGDRPVFDNVRGFLIGKLLDEYSVPTNAAVGSQIDDMFIETPVLAGAVITGQAGKVRAEFGYNSSGAFSTVPVGPYALPSSVEWEIDDGSSTVDFTFPGGWGYNCTDYFEPRTVIRVNPDEANEPDRYLYVTSVSATSVTFGRSEDTSYVAREISGDGAGVTRFFGTGLIVDGDRAAVMEPSLGLNQDNNDLPIAFIVPDRRPIRFGANTETSNPDPDDPTNLPVVVAACAGNAFHLHAGVDWLGSNDPADHPLVNLGGIGPKYDAGVREPFLDPLTKKQLFVPGRGIGTANDCARDLTFHRVTDSELGQDVWCYRLDNSSVGWELRNIRKSGKPVTYKIRAYVPSGTPTLGVWGGASPLNTHTLSTGWQTITGSSHGPSNAVLTDAQVTGSVVQVGGNGIYVAWVEIDQN</sequence>
<dbReference type="Gene3D" id="2.160.20.10">
    <property type="entry name" value="Single-stranded right-handed beta-helix, Pectin lyase-like"/>
    <property type="match status" value="1"/>
</dbReference>
<name>A0A5K7XID1_9BACT</name>
<dbReference type="AlphaFoldDB" id="A0A5K7XID1"/>
<keyword evidence="4" id="KW-1185">Reference proteome</keyword>
<protein>
    <recommendedName>
        <fullName evidence="2">Rhamnogalacturonase A/B/Epimerase-like pectate lyase domain-containing protein</fullName>
    </recommendedName>
</protein>
<feature type="chain" id="PRO_5024958597" description="Rhamnogalacturonase A/B/Epimerase-like pectate lyase domain-containing protein" evidence="1">
    <location>
        <begin position="24"/>
        <end position="663"/>
    </location>
</feature>
<dbReference type="Pfam" id="PF12708">
    <property type="entry name" value="Pect-lyase_RHGA_epim"/>
    <property type="match status" value="1"/>
</dbReference>
<accession>A0A5K7XID1</accession>
<keyword evidence="1" id="KW-0732">Signal</keyword>
<evidence type="ECO:0000256" key="1">
    <source>
        <dbReference type="SAM" id="SignalP"/>
    </source>
</evidence>
<proteinExistence type="predicted"/>
<dbReference type="RefSeq" id="WP_152101417.1">
    <property type="nucleotide sequence ID" value="NZ_AP021861.1"/>
</dbReference>
<feature type="signal peptide" evidence="1">
    <location>
        <begin position="1"/>
        <end position="23"/>
    </location>
</feature>
<dbReference type="Proteomes" id="UP000326837">
    <property type="component" value="Chromosome"/>
</dbReference>
<feature type="domain" description="Rhamnogalacturonase A/B/Epimerase-like pectate lyase" evidence="2">
    <location>
        <begin position="37"/>
        <end position="261"/>
    </location>
</feature>
<gene>
    <name evidence="3" type="ORF">PLANPX_5820</name>
</gene>
<dbReference type="EMBL" id="AP021861">
    <property type="protein sequence ID" value="BBO36208.1"/>
    <property type="molecule type" value="Genomic_DNA"/>
</dbReference>
<dbReference type="KEGG" id="lpav:PLANPX_5820"/>
<evidence type="ECO:0000313" key="3">
    <source>
        <dbReference type="EMBL" id="BBO36208.1"/>
    </source>
</evidence>
<dbReference type="InterPro" id="IPR011050">
    <property type="entry name" value="Pectin_lyase_fold/virulence"/>
</dbReference>
<evidence type="ECO:0000313" key="4">
    <source>
        <dbReference type="Proteomes" id="UP000326837"/>
    </source>
</evidence>